<evidence type="ECO:0000256" key="11">
    <source>
        <dbReference type="ARBA" id="ARBA00023136"/>
    </source>
</evidence>
<evidence type="ECO:0000259" key="18">
    <source>
        <dbReference type="Pfam" id="PF16212"/>
    </source>
</evidence>
<dbReference type="GO" id="GO:0045332">
    <property type="term" value="P:phospholipid translocation"/>
    <property type="evidence" value="ECO:0007669"/>
    <property type="project" value="TreeGrafter"/>
</dbReference>
<evidence type="ECO:0000256" key="6">
    <source>
        <dbReference type="ARBA" id="ARBA00022741"/>
    </source>
</evidence>
<dbReference type="SUPFAM" id="SSF81665">
    <property type="entry name" value="Calcium ATPase, transmembrane domain M"/>
    <property type="match status" value="1"/>
</dbReference>
<dbReference type="Gene3D" id="3.40.50.1000">
    <property type="entry name" value="HAD superfamily/HAD-like"/>
    <property type="match status" value="1"/>
</dbReference>
<evidence type="ECO:0000259" key="17">
    <source>
        <dbReference type="Pfam" id="PF16209"/>
    </source>
</evidence>
<keyword evidence="8 15" id="KW-0460">Magnesium</keyword>
<feature type="binding site" evidence="14">
    <location>
        <position position="197"/>
    </location>
    <ligand>
        <name>ATP</name>
        <dbReference type="ChEBI" id="CHEBI:30616"/>
    </ligand>
</feature>
<feature type="binding site" evidence="14">
    <location>
        <position position="569"/>
    </location>
    <ligand>
        <name>ATP</name>
        <dbReference type="ChEBI" id="CHEBI:30616"/>
    </ligand>
</feature>
<evidence type="ECO:0000256" key="1">
    <source>
        <dbReference type="ARBA" id="ARBA00001946"/>
    </source>
</evidence>
<dbReference type="InterPro" id="IPR032631">
    <property type="entry name" value="P-type_ATPase_N"/>
</dbReference>
<evidence type="ECO:0000256" key="16">
    <source>
        <dbReference type="RuleBase" id="RU362033"/>
    </source>
</evidence>
<reference evidence="19" key="2">
    <citation type="submission" date="2025-09" db="UniProtKB">
        <authorList>
            <consortium name="Ensembl"/>
        </authorList>
    </citation>
    <scope>IDENTIFICATION</scope>
</reference>
<dbReference type="SFLD" id="SFLDS00003">
    <property type="entry name" value="Haloacid_Dehalogenase"/>
    <property type="match status" value="1"/>
</dbReference>
<organism evidence="19 20">
    <name type="scientific">Sinocyclocheilus grahami</name>
    <name type="common">Dianchi golden-line fish</name>
    <name type="synonym">Barbus grahami</name>
    <dbReference type="NCBI Taxonomy" id="75366"/>
    <lineage>
        <taxon>Eukaryota</taxon>
        <taxon>Metazoa</taxon>
        <taxon>Chordata</taxon>
        <taxon>Craniata</taxon>
        <taxon>Vertebrata</taxon>
        <taxon>Euteleostomi</taxon>
        <taxon>Actinopterygii</taxon>
        <taxon>Neopterygii</taxon>
        <taxon>Teleostei</taxon>
        <taxon>Ostariophysi</taxon>
        <taxon>Cypriniformes</taxon>
        <taxon>Cyprinidae</taxon>
        <taxon>Cyprininae</taxon>
        <taxon>Sinocyclocheilus</taxon>
    </lineage>
</organism>
<dbReference type="Proteomes" id="UP000472262">
    <property type="component" value="Unassembled WGS sequence"/>
</dbReference>
<keyword evidence="5 15" id="KW-0479">Metal-binding</keyword>
<keyword evidence="4 16" id="KW-0812">Transmembrane</keyword>
<dbReference type="SFLD" id="SFLDG00002">
    <property type="entry name" value="C1.7:_P-type_atpase_like"/>
    <property type="match status" value="1"/>
</dbReference>
<dbReference type="PRINTS" id="PR00119">
    <property type="entry name" value="CATATPASE"/>
</dbReference>
<dbReference type="PROSITE" id="PS00154">
    <property type="entry name" value="ATPASE_E1_E2"/>
    <property type="match status" value="1"/>
</dbReference>
<evidence type="ECO:0000256" key="3">
    <source>
        <dbReference type="ARBA" id="ARBA00008109"/>
    </source>
</evidence>
<keyword evidence="10 16" id="KW-1133">Transmembrane helix</keyword>
<feature type="active site" description="4-aspartylphosphate intermediate" evidence="13">
    <location>
        <position position="195"/>
    </location>
</feature>
<dbReference type="GO" id="GO:0005524">
    <property type="term" value="F:ATP binding"/>
    <property type="evidence" value="ECO:0007669"/>
    <property type="project" value="UniProtKB-UniRule"/>
</dbReference>
<feature type="transmembrane region" description="Helical" evidence="16">
    <location>
        <begin position="626"/>
        <end position="644"/>
    </location>
</feature>
<dbReference type="PANTHER" id="PTHR24092:SF198">
    <property type="entry name" value="PHOSPHOLIPID-TRANSPORTING ATPASE"/>
    <property type="match status" value="1"/>
</dbReference>
<dbReference type="SFLD" id="SFLDF00027">
    <property type="entry name" value="p-type_atpase"/>
    <property type="match status" value="1"/>
</dbReference>
<dbReference type="InterPro" id="IPR001757">
    <property type="entry name" value="P_typ_ATPase"/>
</dbReference>
<dbReference type="GO" id="GO:0016887">
    <property type="term" value="F:ATP hydrolysis activity"/>
    <property type="evidence" value="ECO:0007669"/>
    <property type="project" value="InterPro"/>
</dbReference>
<dbReference type="Ensembl" id="ENSSGRT00000103209.1">
    <property type="protein sequence ID" value="ENSSGRP00000097014.1"/>
    <property type="gene ID" value="ENSSGRG00000048421.1"/>
</dbReference>
<dbReference type="InParanoid" id="A0A672S6N9"/>
<dbReference type="InterPro" id="IPR023214">
    <property type="entry name" value="HAD_sf"/>
</dbReference>
<dbReference type="SUPFAM" id="SSF81660">
    <property type="entry name" value="Metal cation-transporting ATPase, ATP-binding domain N"/>
    <property type="match status" value="1"/>
</dbReference>
<dbReference type="InterPro" id="IPR006539">
    <property type="entry name" value="P-type_ATPase_IV"/>
</dbReference>
<dbReference type="NCBIfam" id="TIGR01652">
    <property type="entry name" value="ATPase-Plipid"/>
    <property type="match status" value="1"/>
</dbReference>
<dbReference type="FunFam" id="3.40.1110.10:FF:000079">
    <property type="entry name" value="Phospholipid-transporting ATPase"/>
    <property type="match status" value="1"/>
</dbReference>
<feature type="binding site" evidence="15">
    <location>
        <position position="197"/>
    </location>
    <ligand>
        <name>Mg(2+)</name>
        <dbReference type="ChEBI" id="CHEBI:18420"/>
    </ligand>
</feature>
<comment type="catalytic activity">
    <reaction evidence="12 16">
        <text>ATP + H2O + phospholipidSide 1 = ADP + phosphate + phospholipidSide 2.</text>
        <dbReference type="EC" id="7.6.2.1"/>
    </reaction>
</comment>
<comment type="caution">
    <text evidence="16">Lacks conserved residue(s) required for the propagation of feature annotation.</text>
</comment>
<dbReference type="Pfam" id="PF16209">
    <property type="entry name" value="PhoLip_ATPase_N"/>
    <property type="match status" value="1"/>
</dbReference>
<feature type="binding site" evidence="14">
    <location>
        <position position="196"/>
    </location>
    <ligand>
        <name>ATP</name>
        <dbReference type="ChEBI" id="CHEBI:30616"/>
    </ligand>
</feature>
<feature type="binding site" evidence="14">
    <location>
        <position position="540"/>
    </location>
    <ligand>
        <name>ATP</name>
        <dbReference type="ChEBI" id="CHEBI:30616"/>
    </ligand>
</feature>
<keyword evidence="9 16" id="KW-1278">Translocase</keyword>
<evidence type="ECO:0000256" key="12">
    <source>
        <dbReference type="ARBA" id="ARBA00034036"/>
    </source>
</evidence>
<dbReference type="SUPFAM" id="SSF56784">
    <property type="entry name" value="HAD-like"/>
    <property type="match status" value="1"/>
</dbReference>
<evidence type="ECO:0000256" key="9">
    <source>
        <dbReference type="ARBA" id="ARBA00022967"/>
    </source>
</evidence>
<dbReference type="Pfam" id="PF16212">
    <property type="entry name" value="PhoLip_ATPase_C"/>
    <property type="match status" value="1"/>
</dbReference>
<evidence type="ECO:0000256" key="8">
    <source>
        <dbReference type="ARBA" id="ARBA00022842"/>
    </source>
</evidence>
<evidence type="ECO:0000313" key="20">
    <source>
        <dbReference type="Proteomes" id="UP000472262"/>
    </source>
</evidence>
<dbReference type="InterPro" id="IPR023299">
    <property type="entry name" value="ATPase_P-typ_cyto_dom_N"/>
</dbReference>
<name>A0A672S6N9_SINGR</name>
<feature type="binding site" evidence="14">
    <location>
        <position position="289"/>
    </location>
    <ligand>
        <name>ATP</name>
        <dbReference type="ChEBI" id="CHEBI:30616"/>
    </ligand>
</feature>
<evidence type="ECO:0000256" key="14">
    <source>
        <dbReference type="PIRSR" id="PIRSR606539-2"/>
    </source>
</evidence>
<feature type="binding site" evidence="14">
    <location>
        <position position="546"/>
    </location>
    <ligand>
        <name>ATP</name>
        <dbReference type="ChEBI" id="CHEBI:30616"/>
    </ligand>
</feature>
<comment type="cofactor">
    <cofactor evidence="1 15">
        <name>Mg(2+)</name>
        <dbReference type="ChEBI" id="CHEBI:18420"/>
    </cofactor>
</comment>
<dbReference type="NCBIfam" id="TIGR01494">
    <property type="entry name" value="ATPase_P-type"/>
    <property type="match status" value="1"/>
</dbReference>
<dbReference type="GO" id="GO:0140326">
    <property type="term" value="F:ATPase-coupled intramembrane lipid transporter activity"/>
    <property type="evidence" value="ECO:0007669"/>
    <property type="project" value="UniProtKB-EC"/>
</dbReference>
<feature type="transmembrane region" description="Helical" evidence="16">
    <location>
        <begin position="748"/>
        <end position="770"/>
    </location>
</feature>
<evidence type="ECO:0000256" key="5">
    <source>
        <dbReference type="ARBA" id="ARBA00022723"/>
    </source>
</evidence>
<feature type="binding site" evidence="14">
    <location>
        <position position="353"/>
    </location>
    <ligand>
        <name>ATP</name>
        <dbReference type="ChEBI" id="CHEBI:30616"/>
    </ligand>
</feature>
<dbReference type="GO" id="GO:0007030">
    <property type="term" value="P:Golgi organization"/>
    <property type="evidence" value="ECO:0007669"/>
    <property type="project" value="TreeGrafter"/>
</dbReference>
<dbReference type="InterPro" id="IPR036412">
    <property type="entry name" value="HAD-like_sf"/>
</dbReference>
<proteinExistence type="inferred from homology"/>
<dbReference type="InterPro" id="IPR018303">
    <property type="entry name" value="ATPase_P-typ_P_site"/>
</dbReference>
<evidence type="ECO:0000256" key="7">
    <source>
        <dbReference type="ARBA" id="ARBA00022840"/>
    </source>
</evidence>
<feature type="binding site" evidence="14">
    <location>
        <position position="570"/>
    </location>
    <ligand>
        <name>ATP</name>
        <dbReference type="ChEBI" id="CHEBI:30616"/>
    </ligand>
</feature>
<feature type="binding site" evidence="15">
    <location>
        <position position="570"/>
    </location>
    <ligand>
        <name>Mg(2+)</name>
        <dbReference type="ChEBI" id="CHEBI:18420"/>
    </ligand>
</feature>
<feature type="binding site" evidence="14">
    <location>
        <position position="466"/>
    </location>
    <ligand>
        <name>ATP</name>
        <dbReference type="ChEBI" id="CHEBI:30616"/>
    </ligand>
</feature>
<dbReference type="OMA" id="DILMFFR"/>
<dbReference type="Gene3D" id="3.40.1110.10">
    <property type="entry name" value="Calcium-transporting ATPase, cytoplasmic domain N"/>
    <property type="match status" value="1"/>
</dbReference>
<evidence type="ECO:0000256" key="15">
    <source>
        <dbReference type="PIRSR" id="PIRSR606539-3"/>
    </source>
</evidence>
<feature type="binding site" evidence="14">
    <location>
        <position position="330"/>
    </location>
    <ligand>
        <name>ATP</name>
        <dbReference type="ChEBI" id="CHEBI:30616"/>
    </ligand>
</feature>
<dbReference type="GO" id="GO:0005802">
    <property type="term" value="C:trans-Golgi network"/>
    <property type="evidence" value="ECO:0007669"/>
    <property type="project" value="TreeGrafter"/>
</dbReference>
<keyword evidence="20" id="KW-1185">Reference proteome</keyword>
<feature type="binding site" evidence="14">
    <location>
        <position position="467"/>
    </location>
    <ligand>
        <name>ATP</name>
        <dbReference type="ChEBI" id="CHEBI:30616"/>
    </ligand>
</feature>
<dbReference type="InterPro" id="IPR023298">
    <property type="entry name" value="ATPase_P-typ_TM_dom_sf"/>
</dbReference>
<feature type="transmembrane region" description="Helical" evidence="16">
    <location>
        <begin position="704"/>
        <end position="728"/>
    </location>
</feature>
<feature type="binding site" evidence="14">
    <location>
        <position position="468"/>
    </location>
    <ligand>
        <name>ATP</name>
        <dbReference type="ChEBI" id="CHEBI:30616"/>
    </ligand>
</feature>
<feature type="transmembrane region" description="Helical" evidence="16">
    <location>
        <begin position="121"/>
        <end position="138"/>
    </location>
</feature>
<reference evidence="19" key="1">
    <citation type="submission" date="2025-08" db="UniProtKB">
        <authorList>
            <consortium name="Ensembl"/>
        </authorList>
    </citation>
    <scope>IDENTIFICATION</scope>
</reference>
<feature type="transmembrane region" description="Helical" evidence="16">
    <location>
        <begin position="68"/>
        <end position="101"/>
    </location>
</feature>
<protein>
    <recommendedName>
        <fullName evidence="16">Phospholipid-transporting ATPase</fullName>
        <ecNumber evidence="16">7.6.2.1</ecNumber>
    </recommendedName>
</protein>
<feature type="binding site" evidence="15">
    <location>
        <position position="195"/>
    </location>
    <ligand>
        <name>Mg(2+)</name>
        <dbReference type="ChEBI" id="CHEBI:18420"/>
    </ligand>
</feature>
<evidence type="ECO:0000256" key="4">
    <source>
        <dbReference type="ARBA" id="ARBA00022692"/>
    </source>
</evidence>
<keyword evidence="6 14" id="KW-0547">Nucleotide-binding</keyword>
<evidence type="ECO:0000313" key="19">
    <source>
        <dbReference type="Ensembl" id="ENSSGRP00000097014.1"/>
    </source>
</evidence>
<feature type="binding site" evidence="15">
    <location>
        <position position="566"/>
    </location>
    <ligand>
        <name>Mg(2+)</name>
        <dbReference type="ChEBI" id="CHEBI:18420"/>
    </ligand>
</feature>
<dbReference type="AlphaFoldDB" id="A0A672S6N9"/>
<comment type="subcellular location">
    <subcellularLocation>
        <location evidence="2 16">Membrane</location>
        <topology evidence="2 16">Multi-pass membrane protein</topology>
    </subcellularLocation>
</comment>
<accession>A0A672S6N9</accession>
<feature type="domain" description="P-type ATPase N-terminal" evidence="17">
    <location>
        <begin position="38"/>
        <end position="78"/>
    </location>
</feature>
<evidence type="ECO:0000256" key="2">
    <source>
        <dbReference type="ARBA" id="ARBA00004141"/>
    </source>
</evidence>
<dbReference type="GO" id="GO:0005886">
    <property type="term" value="C:plasma membrane"/>
    <property type="evidence" value="ECO:0007669"/>
    <property type="project" value="TreeGrafter"/>
</dbReference>
<dbReference type="EC" id="7.6.2.1" evidence="16"/>
<dbReference type="GO" id="GO:0000287">
    <property type="term" value="F:magnesium ion binding"/>
    <property type="evidence" value="ECO:0007669"/>
    <property type="project" value="UniProtKB-UniRule"/>
</dbReference>
<dbReference type="InterPro" id="IPR044492">
    <property type="entry name" value="P_typ_ATPase_HD_dom"/>
</dbReference>
<dbReference type="InterPro" id="IPR032630">
    <property type="entry name" value="P_typ_ATPase_c"/>
</dbReference>
<dbReference type="Pfam" id="PF13246">
    <property type="entry name" value="Cation_ATPase"/>
    <property type="match status" value="1"/>
</dbReference>
<feature type="binding site" evidence="14">
    <location>
        <position position="195"/>
    </location>
    <ligand>
        <name>ATP</name>
        <dbReference type="ChEBI" id="CHEBI:30616"/>
    </ligand>
</feature>
<comment type="similarity">
    <text evidence="3 16">Belongs to the cation transport ATPase (P-type) (TC 3.A.3) family. Type IV subfamily.</text>
</comment>
<feature type="domain" description="P-type ATPase C-terminal" evidence="18">
    <location>
        <begin position="592"/>
        <end position="819"/>
    </location>
</feature>
<keyword evidence="7 14" id="KW-0067">ATP-binding</keyword>
<dbReference type="PANTHER" id="PTHR24092">
    <property type="entry name" value="PROBABLE PHOSPHOLIPID-TRANSPORTING ATPASE"/>
    <property type="match status" value="1"/>
</dbReference>
<sequence>MMFYDLLSGLKWEVRANERYFHRSCRRKSFLCFRWGCYADNVVRSYKYTPLTFLPLNLYEQFQRTANLFFLLIVVLQVCGFYFILLFMLTTALLLAVGAGLFEHMVSPQYDVVTVLQRDSSPAYLGFLTFWGYIILLSPSMPMSLYITFEVIHMVHCLLIGWDVEMYWEDNNSPAQARTTTLNEELGQVGHLLSDKTGTLTQNRLLFRQCFIAGHIYGDMSKELKPLDLSWNRFSCGGLKFSDQRLVDKLCERSSPECQEFFTALALCHTVMSEWRDGLPHYQAASPDEEALVCAARELGWVFLSRTRETLTISEMGLTRNYQLLALLDFTSKRRRMSVLVRDPGGQLKLYCKGADIVVLERLQTDRPLQESTERALELFAQSCLRTLCVAVRSVPEALWTEWSRTLSQAGTSTVNQETALEEIYDQMEKDLMLLGVTAIEDRLQEGVPETIATLRRAGLKVWVLTGDKTETAVNVGYACKLMDPDTTLIQGEELRSENTGISLTFLQSEIIRIKLTRTPEWGAKFVALSDQCQSVLCCRVTPAQKAEVVEMVRKHSTSITLAIGDGANDVNMIKTAHIGVGLCGMEGSQAVQNADFALAQFSFLRRLLLVHGHWSYYRICILLRYFLYKTTAFALVHIWYSFYTGFSAQPMYESWFISLYTTLYTSLPIQCMGFFEQDVSAKSCLRWPEIYSIGQKQQLFNPLVLAITLLYSIYTSIILFFIPMGILQYYALDYQTLAVTVQTSYNFVSYSVAAVVFSLVAFFLSMLALHSARLFTASPKDYFFLGASPNAYSTPEVWLTICVTTCIAVLPSITIRALGVVLTNPNKHKVDLHFPITNPFVTISI</sequence>
<evidence type="ECO:0000256" key="13">
    <source>
        <dbReference type="PIRSR" id="PIRSR606539-1"/>
    </source>
</evidence>
<keyword evidence="11 16" id="KW-0472">Membrane</keyword>
<feature type="binding site" evidence="14">
    <location>
        <position position="386"/>
    </location>
    <ligand>
        <name>ATP</name>
        <dbReference type="ChEBI" id="CHEBI:30616"/>
    </ligand>
</feature>
<evidence type="ECO:0000256" key="10">
    <source>
        <dbReference type="ARBA" id="ARBA00022989"/>
    </source>
</evidence>